<feature type="compositionally biased region" description="Basic and acidic residues" evidence="2">
    <location>
        <begin position="629"/>
        <end position="652"/>
    </location>
</feature>
<feature type="compositionally biased region" description="Acidic residues" evidence="2">
    <location>
        <begin position="353"/>
        <end position="370"/>
    </location>
</feature>
<feature type="region of interest" description="Disordered" evidence="2">
    <location>
        <begin position="350"/>
        <end position="510"/>
    </location>
</feature>
<feature type="compositionally biased region" description="Polar residues" evidence="2">
    <location>
        <begin position="152"/>
        <end position="175"/>
    </location>
</feature>
<keyword evidence="4" id="KW-1185">Reference proteome</keyword>
<feature type="compositionally biased region" description="Basic and acidic residues" evidence="2">
    <location>
        <begin position="772"/>
        <end position="783"/>
    </location>
</feature>
<evidence type="ECO:0000313" key="4">
    <source>
        <dbReference type="Proteomes" id="UP000799770"/>
    </source>
</evidence>
<organism evidence="3 4">
    <name type="scientific">Lophiotrema nucula</name>
    <dbReference type="NCBI Taxonomy" id="690887"/>
    <lineage>
        <taxon>Eukaryota</taxon>
        <taxon>Fungi</taxon>
        <taxon>Dikarya</taxon>
        <taxon>Ascomycota</taxon>
        <taxon>Pezizomycotina</taxon>
        <taxon>Dothideomycetes</taxon>
        <taxon>Pleosporomycetidae</taxon>
        <taxon>Pleosporales</taxon>
        <taxon>Lophiotremataceae</taxon>
        <taxon>Lophiotrema</taxon>
    </lineage>
</organism>
<feature type="compositionally biased region" description="Basic and acidic residues" evidence="2">
    <location>
        <begin position="469"/>
        <end position="489"/>
    </location>
</feature>
<reference evidence="3" key="1">
    <citation type="journal article" date="2020" name="Stud. Mycol.">
        <title>101 Dothideomycetes genomes: a test case for predicting lifestyles and emergence of pathogens.</title>
        <authorList>
            <person name="Haridas S."/>
            <person name="Albert R."/>
            <person name="Binder M."/>
            <person name="Bloem J."/>
            <person name="Labutti K."/>
            <person name="Salamov A."/>
            <person name="Andreopoulos B."/>
            <person name="Baker S."/>
            <person name="Barry K."/>
            <person name="Bills G."/>
            <person name="Bluhm B."/>
            <person name="Cannon C."/>
            <person name="Castanera R."/>
            <person name="Culley D."/>
            <person name="Daum C."/>
            <person name="Ezra D."/>
            <person name="Gonzalez J."/>
            <person name="Henrissat B."/>
            <person name="Kuo A."/>
            <person name="Liang C."/>
            <person name="Lipzen A."/>
            <person name="Lutzoni F."/>
            <person name="Magnuson J."/>
            <person name="Mondo S."/>
            <person name="Nolan M."/>
            <person name="Ohm R."/>
            <person name="Pangilinan J."/>
            <person name="Park H.-J."/>
            <person name="Ramirez L."/>
            <person name="Alfaro M."/>
            <person name="Sun H."/>
            <person name="Tritt A."/>
            <person name="Yoshinaga Y."/>
            <person name="Zwiers L.-H."/>
            <person name="Turgeon B."/>
            <person name="Goodwin S."/>
            <person name="Spatafora J."/>
            <person name="Crous P."/>
            <person name="Grigoriev I."/>
        </authorList>
    </citation>
    <scope>NUCLEOTIDE SEQUENCE</scope>
    <source>
        <strain evidence="3">CBS 627.86</strain>
    </source>
</reference>
<sequence>MTRYHPSIIRSDTGPRRHRPGQFIAPQAPRKTRSEPAHGKRSHDYDLTTGGRTEIGVNEKIREQLEASATSSHDAEQEDEGISEPETNSAILAVEINRTTPGAVEKTNMTSTEQHATLDDESTDSKGRKLHDESTRQECVSSSSSNSTTSSDQDPNGSTSTATSLPSPMTGSSANSWLKLIDTPVKTSSETQIIPGFHMKGDNDERQYTRGPAKMVTVFDGERHCPAILLSHELSQKMMEAICRGREYRDLATTYQPRLDRLSHAIDRGNAKMEEIAAYLDRAERSGKVPASKQSRIRAQYDNIAKVTRNAEDARKRIEEELLEASDEWRDSWQDTDRIFEDVWIKSQILPELPDDEESVSDEEECDSTTEDVAAPQNSKEEDVGARTNKTGGAGVDMITSPEDDVQKAPGHNIKIDTVETSKQEGGLEKADHDHCSNTGGLKKGDKNDTAADGESPERTSNVKSNTSKKRDAPDEADVQEPRVTENRFKAAKSSTSSSPRKVISRKDEKLREALERRREALAQAEEKFHSTYEDYDGHFEHYKMKQVNRPNVDLRDEFGPLWIQKTSRLAQKLTKAEDNFEKVKEKAKKAGMRGVDTDEEDGSSDDGYEIEGEDETASVGSLQGKVIETWKKQVKEEAMPERTSDPPRHEPWGPTPGIDSYEREKVQNAGKDQINEPKDNPTLRNRTNGSSDRGYCHANEELMPEKINDAPRVRSDSLEVVSSSGLAVQNMQTEKQQGQNGHGSQTSSKRKRGYIVDPDEEAWGKRRKQIDRHANKWRDGER</sequence>
<feature type="region of interest" description="Disordered" evidence="2">
    <location>
        <begin position="586"/>
        <end position="783"/>
    </location>
</feature>
<dbReference type="Proteomes" id="UP000799770">
    <property type="component" value="Unassembled WGS sequence"/>
</dbReference>
<evidence type="ECO:0000313" key="3">
    <source>
        <dbReference type="EMBL" id="KAF2117255.1"/>
    </source>
</evidence>
<accession>A0A6A5ZDF2</accession>
<feature type="compositionally biased region" description="Basic and acidic residues" evidence="2">
    <location>
        <begin position="123"/>
        <end position="136"/>
    </location>
</feature>
<feature type="compositionally biased region" description="Basic and acidic residues" evidence="2">
    <location>
        <begin position="695"/>
        <end position="718"/>
    </location>
</feature>
<protein>
    <submittedName>
        <fullName evidence="3">Uncharacterized protein</fullName>
    </submittedName>
</protein>
<feature type="compositionally biased region" description="Polar residues" evidence="2">
    <location>
        <begin position="683"/>
        <end position="692"/>
    </location>
</feature>
<evidence type="ECO:0000256" key="2">
    <source>
        <dbReference type="SAM" id="MobiDB-lite"/>
    </source>
</evidence>
<feature type="compositionally biased region" description="Basic and acidic residues" evidence="2">
    <location>
        <begin position="32"/>
        <end position="46"/>
    </location>
</feature>
<evidence type="ECO:0000256" key="1">
    <source>
        <dbReference type="SAM" id="Coils"/>
    </source>
</evidence>
<feature type="compositionally biased region" description="Polar residues" evidence="2">
    <location>
        <begin position="721"/>
        <end position="748"/>
    </location>
</feature>
<feature type="region of interest" description="Disordered" evidence="2">
    <location>
        <begin position="1"/>
        <end position="175"/>
    </location>
</feature>
<gene>
    <name evidence="3" type="ORF">BDV96DRAFT_657353</name>
</gene>
<feature type="compositionally biased region" description="Basic and acidic residues" evidence="2">
    <location>
        <begin position="414"/>
        <end position="436"/>
    </location>
</feature>
<dbReference type="EMBL" id="ML977319">
    <property type="protein sequence ID" value="KAF2117255.1"/>
    <property type="molecule type" value="Genomic_DNA"/>
</dbReference>
<feature type="coiled-coil region" evidence="1">
    <location>
        <begin position="297"/>
        <end position="328"/>
    </location>
</feature>
<dbReference type="AlphaFoldDB" id="A0A6A5ZDF2"/>
<feature type="compositionally biased region" description="Acidic residues" evidence="2">
    <location>
        <begin position="598"/>
        <end position="617"/>
    </location>
</feature>
<feature type="compositionally biased region" description="Low complexity" evidence="2">
    <location>
        <begin position="141"/>
        <end position="151"/>
    </location>
</feature>
<name>A0A6A5ZDF2_9PLEO</name>
<proteinExistence type="predicted"/>
<keyword evidence="1" id="KW-0175">Coiled coil</keyword>